<accession>A0ABQ8ILT2</accession>
<dbReference type="InterPro" id="IPR008480">
    <property type="entry name" value="DUF761_pln"/>
</dbReference>
<organism evidence="1 2">
    <name type="scientific">Xanthoceras sorbifolium</name>
    <dbReference type="NCBI Taxonomy" id="99658"/>
    <lineage>
        <taxon>Eukaryota</taxon>
        <taxon>Viridiplantae</taxon>
        <taxon>Streptophyta</taxon>
        <taxon>Embryophyta</taxon>
        <taxon>Tracheophyta</taxon>
        <taxon>Spermatophyta</taxon>
        <taxon>Magnoliopsida</taxon>
        <taxon>eudicotyledons</taxon>
        <taxon>Gunneridae</taxon>
        <taxon>Pentapetalae</taxon>
        <taxon>rosids</taxon>
        <taxon>malvids</taxon>
        <taxon>Sapindales</taxon>
        <taxon>Sapindaceae</taxon>
        <taxon>Xanthoceroideae</taxon>
        <taxon>Xanthoceras</taxon>
    </lineage>
</organism>
<proteinExistence type="predicted"/>
<keyword evidence="2" id="KW-1185">Reference proteome</keyword>
<gene>
    <name evidence="1" type="ORF">JRO89_XS01G0283100</name>
</gene>
<evidence type="ECO:0000313" key="2">
    <source>
        <dbReference type="Proteomes" id="UP000827721"/>
    </source>
</evidence>
<evidence type="ECO:0008006" key="3">
    <source>
        <dbReference type="Google" id="ProtNLM"/>
    </source>
</evidence>
<dbReference type="Pfam" id="PF05553">
    <property type="entry name" value="DUF761"/>
    <property type="match status" value="1"/>
</dbReference>
<evidence type="ECO:0000313" key="1">
    <source>
        <dbReference type="EMBL" id="KAH7577672.1"/>
    </source>
</evidence>
<dbReference type="EMBL" id="JAFEMO010000001">
    <property type="protein sequence ID" value="KAH7577672.1"/>
    <property type="molecule type" value="Genomic_DNA"/>
</dbReference>
<sequence length="164" mass="18939">MSYLNLRLPPVRKAWKKFTSKLQSKLRKLNKSKAIKKPRKRPSSALLIDQRIQRKPSNKAISFCNHRRYGLKKKAAAVYIDRLFKEPIPEVIAKNVEWMDEREGGAAAGTSTEEKSTSVGEGDNMWEALGLTSPHMNEIDQRAEDFIRKFRADMRHQEMIARSL</sequence>
<protein>
    <recommendedName>
        <fullName evidence="3">Cotton fiber protein</fullName>
    </recommendedName>
</protein>
<comment type="caution">
    <text evidence="1">The sequence shown here is derived from an EMBL/GenBank/DDBJ whole genome shotgun (WGS) entry which is preliminary data.</text>
</comment>
<reference evidence="1 2" key="1">
    <citation type="submission" date="2021-02" db="EMBL/GenBank/DDBJ databases">
        <title>Plant Genome Project.</title>
        <authorList>
            <person name="Zhang R.-G."/>
        </authorList>
    </citation>
    <scope>NUCLEOTIDE SEQUENCE [LARGE SCALE GENOMIC DNA]</scope>
    <source>
        <tissue evidence="1">Leaves</tissue>
    </source>
</reference>
<name>A0ABQ8ILT2_9ROSI</name>
<dbReference type="Proteomes" id="UP000827721">
    <property type="component" value="Unassembled WGS sequence"/>
</dbReference>